<dbReference type="GO" id="GO:0032451">
    <property type="term" value="F:demethylase activity"/>
    <property type="evidence" value="ECO:0007669"/>
    <property type="project" value="InterPro"/>
</dbReference>
<dbReference type="InterPro" id="IPR005123">
    <property type="entry name" value="Oxoglu/Fe-dep_dioxygenase_dom"/>
</dbReference>
<protein>
    <recommendedName>
        <fullName evidence="3">Fe2OG dioxygenase domain-containing protein</fullName>
    </recommendedName>
</protein>
<dbReference type="PROSITE" id="PS51471">
    <property type="entry name" value="FE2OG_OXY"/>
    <property type="match status" value="1"/>
</dbReference>
<dbReference type="EMBL" id="CP136897">
    <property type="protein sequence ID" value="WOL17845.1"/>
    <property type="molecule type" value="Genomic_DNA"/>
</dbReference>
<dbReference type="InterPro" id="IPR037151">
    <property type="entry name" value="AlkB-like_sf"/>
</dbReference>
<sequence>MSAVGEKLSGLSLGSDPPAGGHGAFSKVKRKKDFKRMERVNGRWINVLQGLELHTGIFTPEEQKKIVDCIVQFQEKGREGLLRERTYSEPRKWMRGKGRVTIQFGCCYNYAMDKQGNPPGIIRDEEVDPIPPLLKMMIKRMVEWDVLPHTCVPNSCIVNIYDKDDCIPPHIDHHDFLRPFSTVSFLSECRILFGTELKVLGPGDFSGSSAISLPAGSVLILNGNGADVAKHCVPAVPTKRISITFRKMDEKKLPFKFTPDPDLSNLRSLSYASKGLMPQPIQNHGSPVPPPRTPVLVQKQLAGPNSNRKEEQSNSIRSPYRLIEDDFPPLGSASARPPKKAVNALKH</sequence>
<accession>A0AAQ3L028</accession>
<gene>
    <name evidence="4" type="ORF">Cni_G26638</name>
</gene>
<dbReference type="SUPFAM" id="SSF51197">
    <property type="entry name" value="Clavaminate synthase-like"/>
    <property type="match status" value="1"/>
</dbReference>
<evidence type="ECO:0000256" key="1">
    <source>
        <dbReference type="ARBA" id="ARBA00007879"/>
    </source>
</evidence>
<name>A0AAQ3L028_9LILI</name>
<dbReference type="PANTHER" id="PTHR31447:SF1">
    <property type="entry name" value="OS06G0138200 PROTEIN"/>
    <property type="match status" value="1"/>
</dbReference>
<evidence type="ECO:0000313" key="4">
    <source>
        <dbReference type="EMBL" id="WOL17845.1"/>
    </source>
</evidence>
<dbReference type="InterPro" id="IPR044842">
    <property type="entry name" value="ALKBH9B/ALKBH10B-like"/>
</dbReference>
<feature type="region of interest" description="Disordered" evidence="2">
    <location>
        <begin position="300"/>
        <end position="347"/>
    </location>
</feature>
<keyword evidence="5" id="KW-1185">Reference proteome</keyword>
<dbReference type="Proteomes" id="UP001327560">
    <property type="component" value="Chromosome 8"/>
</dbReference>
<dbReference type="Pfam" id="PF13532">
    <property type="entry name" value="2OG-FeII_Oxy_2"/>
    <property type="match status" value="1"/>
</dbReference>
<evidence type="ECO:0000259" key="3">
    <source>
        <dbReference type="PROSITE" id="PS51471"/>
    </source>
</evidence>
<feature type="domain" description="Fe2OG dioxygenase" evidence="3">
    <location>
        <begin position="152"/>
        <end position="249"/>
    </location>
</feature>
<reference evidence="4 5" key="1">
    <citation type="submission" date="2023-10" db="EMBL/GenBank/DDBJ databases">
        <title>Chromosome-scale genome assembly provides insights into flower coloration mechanisms of Canna indica.</title>
        <authorList>
            <person name="Li C."/>
        </authorList>
    </citation>
    <scope>NUCLEOTIDE SEQUENCE [LARGE SCALE GENOMIC DNA]</scope>
    <source>
        <tissue evidence="4">Flower</tissue>
    </source>
</reference>
<organism evidence="4 5">
    <name type="scientific">Canna indica</name>
    <name type="common">Indian-shot</name>
    <dbReference type="NCBI Taxonomy" id="4628"/>
    <lineage>
        <taxon>Eukaryota</taxon>
        <taxon>Viridiplantae</taxon>
        <taxon>Streptophyta</taxon>
        <taxon>Embryophyta</taxon>
        <taxon>Tracheophyta</taxon>
        <taxon>Spermatophyta</taxon>
        <taxon>Magnoliopsida</taxon>
        <taxon>Liliopsida</taxon>
        <taxon>Zingiberales</taxon>
        <taxon>Cannaceae</taxon>
        <taxon>Canna</taxon>
    </lineage>
</organism>
<comment type="similarity">
    <text evidence="1">Belongs to the alkB family.</text>
</comment>
<proteinExistence type="inferred from homology"/>
<dbReference type="GO" id="GO:0006402">
    <property type="term" value="P:mRNA catabolic process"/>
    <property type="evidence" value="ECO:0007669"/>
    <property type="project" value="InterPro"/>
</dbReference>
<feature type="region of interest" description="Disordered" evidence="2">
    <location>
        <begin position="276"/>
        <end position="295"/>
    </location>
</feature>
<dbReference type="PANTHER" id="PTHR31447">
    <property type="entry name" value="HYDROXYPROLINE-RICH GLYCOPROTEIN FAMILY PROTEIN-RELATED"/>
    <property type="match status" value="1"/>
</dbReference>
<dbReference type="InterPro" id="IPR027450">
    <property type="entry name" value="AlkB-like"/>
</dbReference>
<dbReference type="AlphaFoldDB" id="A0AAQ3L028"/>
<dbReference type="GO" id="GO:0003729">
    <property type="term" value="F:mRNA binding"/>
    <property type="evidence" value="ECO:0007669"/>
    <property type="project" value="InterPro"/>
</dbReference>
<dbReference type="Gene3D" id="2.60.120.590">
    <property type="entry name" value="Alpha-ketoglutarate-dependent dioxygenase AlkB-like"/>
    <property type="match status" value="1"/>
</dbReference>
<feature type="region of interest" description="Disordered" evidence="2">
    <location>
        <begin position="1"/>
        <end position="28"/>
    </location>
</feature>
<evidence type="ECO:0000313" key="5">
    <source>
        <dbReference type="Proteomes" id="UP001327560"/>
    </source>
</evidence>
<evidence type="ECO:0000256" key="2">
    <source>
        <dbReference type="SAM" id="MobiDB-lite"/>
    </source>
</evidence>